<feature type="region of interest" description="Disordered" evidence="3">
    <location>
        <begin position="338"/>
        <end position="359"/>
    </location>
</feature>
<organism evidence="5 6">
    <name type="scientific">Hymenochirus boettgeri</name>
    <name type="common">Congo dwarf clawed frog</name>
    <dbReference type="NCBI Taxonomy" id="247094"/>
    <lineage>
        <taxon>Eukaryota</taxon>
        <taxon>Metazoa</taxon>
        <taxon>Chordata</taxon>
        <taxon>Craniata</taxon>
        <taxon>Vertebrata</taxon>
        <taxon>Euteleostomi</taxon>
        <taxon>Amphibia</taxon>
        <taxon>Batrachia</taxon>
        <taxon>Anura</taxon>
        <taxon>Pipoidea</taxon>
        <taxon>Pipidae</taxon>
        <taxon>Pipinae</taxon>
        <taxon>Hymenochirus</taxon>
    </lineage>
</organism>
<dbReference type="GO" id="GO:0005886">
    <property type="term" value="C:plasma membrane"/>
    <property type="evidence" value="ECO:0007669"/>
    <property type="project" value="TreeGrafter"/>
</dbReference>
<comment type="caution">
    <text evidence="5">The sequence shown here is derived from an EMBL/GenBank/DDBJ whole genome shotgun (WGS) entry which is preliminary data.</text>
</comment>
<accession>A0A8T2JAI1</accession>
<dbReference type="SMART" id="SM01017">
    <property type="entry name" value="Arrestin_C"/>
    <property type="match status" value="1"/>
</dbReference>
<evidence type="ECO:0000259" key="4">
    <source>
        <dbReference type="SMART" id="SM01017"/>
    </source>
</evidence>
<evidence type="ECO:0000313" key="6">
    <source>
        <dbReference type="Proteomes" id="UP000812440"/>
    </source>
</evidence>
<evidence type="ECO:0000256" key="1">
    <source>
        <dbReference type="ARBA" id="ARBA00005298"/>
    </source>
</evidence>
<dbReference type="Pfam" id="PF02752">
    <property type="entry name" value="Arrestin_C"/>
    <property type="match status" value="1"/>
</dbReference>
<dbReference type="InterPro" id="IPR014756">
    <property type="entry name" value="Ig_E-set"/>
</dbReference>
<dbReference type="SUPFAM" id="SSF81296">
    <property type="entry name" value="E set domains"/>
    <property type="match status" value="2"/>
</dbReference>
<keyword evidence="6" id="KW-1185">Reference proteome</keyword>
<feature type="domain" description="Arrestin C-terminal-like" evidence="4">
    <location>
        <begin position="161"/>
        <end position="288"/>
    </location>
</feature>
<evidence type="ECO:0000256" key="3">
    <source>
        <dbReference type="SAM" id="MobiDB-lite"/>
    </source>
</evidence>
<keyword evidence="2" id="KW-0844">Vision</keyword>
<comment type="similarity">
    <text evidence="1">Belongs to the arrestin family.</text>
</comment>
<dbReference type="InterPro" id="IPR011022">
    <property type="entry name" value="Arrestin_C-like"/>
</dbReference>
<sequence length="359" mass="39302">MAGAVTLGIVYGNESRNGYHKTRVLELTLLVQGGALTCRTGRQVGGGSGDPVYGHGAQYVNEEFTVLGQAAGEDQTFLFPAGKHKIQFSFQLPDKLLVTSFTGKYGKIYYQTITVLKRPSVPTLTSHRELHIISPINVNAPSLYTPVQRFKEIMVGCWFFASGPVSVNAKIGRKGYCNGEAIQIYADIENGSSRLVVPKAGIYQTQSFILNGKTRTVRQMLASVRGNHVASGSSDTWNGKTLKVPPVTPSILDCNIFRVEYSLVVSVNIPGSKKLKVELPIVIGTIPLTPPNYAYVVSEEELSRDISTFTEIGGLIEGFEYPPFAVIQEFRFQPPPLYSEEDPHPPSIDGQNVPFTLEN</sequence>
<dbReference type="InterPro" id="IPR014752">
    <property type="entry name" value="Arrestin-like_C"/>
</dbReference>
<reference evidence="5" key="1">
    <citation type="thesis" date="2020" institute="ProQuest LLC" country="789 East Eisenhower Parkway, Ann Arbor, MI, USA">
        <title>Comparative Genomics and Chromosome Evolution.</title>
        <authorList>
            <person name="Mudd A.B."/>
        </authorList>
    </citation>
    <scope>NUCLEOTIDE SEQUENCE</scope>
    <source>
        <strain evidence="5">Female2</strain>
        <tissue evidence="5">Blood</tissue>
    </source>
</reference>
<dbReference type="OrthoDB" id="2333384at2759"/>
<feature type="compositionally biased region" description="Polar residues" evidence="3">
    <location>
        <begin position="349"/>
        <end position="359"/>
    </location>
</feature>
<dbReference type="GO" id="GO:0005737">
    <property type="term" value="C:cytoplasm"/>
    <property type="evidence" value="ECO:0007669"/>
    <property type="project" value="TreeGrafter"/>
</dbReference>
<dbReference type="InterPro" id="IPR050357">
    <property type="entry name" value="Arrestin_domain-protein"/>
</dbReference>
<proteinExistence type="inferred from homology"/>
<dbReference type="GO" id="GO:1990756">
    <property type="term" value="F:ubiquitin-like ligase-substrate adaptor activity"/>
    <property type="evidence" value="ECO:0007669"/>
    <property type="project" value="TreeGrafter"/>
</dbReference>
<dbReference type="AlphaFoldDB" id="A0A8T2JAI1"/>
<dbReference type="InterPro" id="IPR011021">
    <property type="entry name" value="Arrestin-like_N"/>
</dbReference>
<name>A0A8T2JAI1_9PIPI</name>
<evidence type="ECO:0000256" key="2">
    <source>
        <dbReference type="ARBA" id="ARBA00023305"/>
    </source>
</evidence>
<dbReference type="Gene3D" id="2.60.40.640">
    <property type="match status" value="2"/>
</dbReference>
<gene>
    <name evidence="5" type="ORF">GDO86_006449</name>
</gene>
<dbReference type="EMBL" id="JAACNH010000006">
    <property type="protein sequence ID" value="KAG8440703.1"/>
    <property type="molecule type" value="Genomic_DNA"/>
</dbReference>
<dbReference type="PANTHER" id="PTHR11188">
    <property type="entry name" value="ARRESTIN DOMAIN CONTAINING PROTEIN"/>
    <property type="match status" value="1"/>
</dbReference>
<dbReference type="GO" id="GO:0007601">
    <property type="term" value="P:visual perception"/>
    <property type="evidence" value="ECO:0007669"/>
    <property type="project" value="UniProtKB-KW"/>
</dbReference>
<dbReference type="PANTHER" id="PTHR11188:SF16">
    <property type="entry name" value="ARRESTIN DOMAIN-CONTAINING PROTEIN 4"/>
    <property type="match status" value="1"/>
</dbReference>
<dbReference type="GO" id="GO:0015031">
    <property type="term" value="P:protein transport"/>
    <property type="evidence" value="ECO:0007669"/>
    <property type="project" value="TreeGrafter"/>
</dbReference>
<dbReference type="Pfam" id="PF00339">
    <property type="entry name" value="Arrestin_N"/>
    <property type="match status" value="1"/>
</dbReference>
<protein>
    <recommendedName>
        <fullName evidence="4">Arrestin C-terminal-like domain-containing protein</fullName>
    </recommendedName>
</protein>
<dbReference type="Proteomes" id="UP000812440">
    <property type="component" value="Chromosome 3"/>
</dbReference>
<keyword evidence="2" id="KW-0716">Sensory transduction</keyword>
<evidence type="ECO:0000313" key="5">
    <source>
        <dbReference type="EMBL" id="KAG8440703.1"/>
    </source>
</evidence>